<comment type="caution">
    <text evidence="2">The sequence shown here is derived from an EMBL/GenBank/DDBJ whole genome shotgun (WGS) entry which is preliminary data.</text>
</comment>
<gene>
    <name evidence="2" type="ORF">CHH64_12180</name>
</gene>
<protein>
    <submittedName>
        <fullName evidence="2">Uncharacterized protein</fullName>
    </submittedName>
</protein>
<dbReference type="EMBL" id="NPBV01000021">
    <property type="protein sequence ID" value="PAD20662.1"/>
    <property type="molecule type" value="Genomic_DNA"/>
</dbReference>
<organism evidence="2 3">
    <name type="scientific">Terribacillus saccharophilus</name>
    <dbReference type="NCBI Taxonomy" id="361277"/>
    <lineage>
        <taxon>Bacteria</taxon>
        <taxon>Bacillati</taxon>
        <taxon>Bacillota</taxon>
        <taxon>Bacilli</taxon>
        <taxon>Bacillales</taxon>
        <taxon>Bacillaceae</taxon>
        <taxon>Terribacillus</taxon>
    </lineage>
</organism>
<accession>A0A268A968</accession>
<name>A0A268A968_9BACI</name>
<dbReference type="InterPro" id="IPR043857">
    <property type="entry name" value="DUF5819"/>
</dbReference>
<dbReference type="AlphaFoldDB" id="A0A268A968"/>
<keyword evidence="1" id="KW-0812">Transmembrane</keyword>
<keyword evidence="1" id="KW-1133">Transmembrane helix</keyword>
<sequence>MKKIIVFIPVILTFILITHFFALLLSVIPFNPVVLKYNEQITNYVNPLFTQTWTLFAPDPISSNDALHIKLEFEEGETEWIDTTNPIVGKMHDNYFSPYNRLGRITQSITSQMLTEEPLVHDLRESIKTKDDKNESLAELDKQSEKRYDTNHEYLLRYASSYAKHLFPNEKIETIEMRVLHQKSIPYSERNEDIEREWELVAAIKKQPISNDVLPLF</sequence>
<keyword evidence="1" id="KW-0472">Membrane</keyword>
<reference evidence="2 3" key="1">
    <citation type="submission" date="2017-07" db="EMBL/GenBank/DDBJ databases">
        <title>Isolation and whole genome analysis of endospore-forming bacteria from heroin.</title>
        <authorList>
            <person name="Kalinowski J."/>
            <person name="Ahrens B."/>
            <person name="Al-Dilaimi A."/>
            <person name="Winkler A."/>
            <person name="Wibberg D."/>
            <person name="Schleenbecker U."/>
            <person name="Ruckert C."/>
            <person name="Wolfel R."/>
            <person name="Grass G."/>
        </authorList>
    </citation>
    <scope>NUCLEOTIDE SEQUENCE [LARGE SCALE GENOMIC DNA]</scope>
    <source>
        <strain evidence="2 3">7528</strain>
    </source>
</reference>
<dbReference type="RefSeq" id="WP_095261213.1">
    <property type="nucleotide sequence ID" value="NZ_NPBV01000021.1"/>
</dbReference>
<dbReference type="Proteomes" id="UP000216013">
    <property type="component" value="Unassembled WGS sequence"/>
</dbReference>
<evidence type="ECO:0000313" key="3">
    <source>
        <dbReference type="Proteomes" id="UP000216013"/>
    </source>
</evidence>
<dbReference type="Pfam" id="PF19136">
    <property type="entry name" value="DUF5819"/>
    <property type="match status" value="1"/>
</dbReference>
<proteinExistence type="predicted"/>
<feature type="transmembrane region" description="Helical" evidence="1">
    <location>
        <begin position="7"/>
        <end position="30"/>
    </location>
</feature>
<evidence type="ECO:0000256" key="1">
    <source>
        <dbReference type="SAM" id="Phobius"/>
    </source>
</evidence>
<evidence type="ECO:0000313" key="2">
    <source>
        <dbReference type="EMBL" id="PAD20662.1"/>
    </source>
</evidence>